<dbReference type="EMBL" id="CAJEUB010000022">
    <property type="protein sequence ID" value="CAD1846702.1"/>
    <property type="molecule type" value="Genomic_DNA"/>
</dbReference>
<evidence type="ECO:0000256" key="5">
    <source>
        <dbReference type="ARBA" id="ARBA00023242"/>
    </source>
</evidence>
<dbReference type="PROSITE" id="PS50888">
    <property type="entry name" value="BHLH"/>
    <property type="match status" value="1"/>
</dbReference>
<dbReference type="PANTHER" id="PTHR16223">
    <property type="entry name" value="TRANSCRIPTION FACTOR BHLH83-RELATED"/>
    <property type="match status" value="1"/>
</dbReference>
<proteinExistence type="inferred from homology"/>
<gene>
    <name evidence="8" type="ORF">CB5_LOCUS29913</name>
</gene>
<feature type="domain" description="BHLH" evidence="7">
    <location>
        <begin position="220"/>
        <end position="269"/>
    </location>
</feature>
<dbReference type="InterPro" id="IPR045843">
    <property type="entry name" value="IND-like"/>
</dbReference>
<dbReference type="GO" id="GO:0005634">
    <property type="term" value="C:nucleus"/>
    <property type="evidence" value="ECO:0007669"/>
    <property type="project" value="UniProtKB-SubCell"/>
</dbReference>
<sequence length="344" mass="38144">MNRLRSQAQDSPQLPSSSSSSAPPPPPSSSFSSLSSSSSSPSSCSSSSMYTHYTNQSNLPNTTLYRQDNQNFPKSWSQLLLDGLVEEKEEEDDDDDDDRMISGSFAPHFQPKLVENWKDQVLYPPPNTNIVGPKQEGYGSGYMYQNKTEDIQITMRAPFWSHALHASSINSCATTSLSSSSSSMLDISKNKPDSNNLPLEISSDQCNSTTGSALKKARVQISSVSQPSIKVRKEKLGDRITALHQLVSPFGKTDTASVLQEAIGYIRFLHHQIEALCLPYLVDGSTNSRQLEKDERNDVSHEVHFQDQDACDEPKKDLRSKGLCLVPISLILYVDRDNKANYWG</sequence>
<evidence type="ECO:0000256" key="6">
    <source>
        <dbReference type="SAM" id="MobiDB-lite"/>
    </source>
</evidence>
<feature type="compositionally biased region" description="Polar residues" evidence="6">
    <location>
        <begin position="1"/>
        <end position="10"/>
    </location>
</feature>
<organism evidence="8">
    <name type="scientific">Ananas comosus var. bracteatus</name>
    <name type="common">red pineapple</name>
    <dbReference type="NCBI Taxonomy" id="296719"/>
    <lineage>
        <taxon>Eukaryota</taxon>
        <taxon>Viridiplantae</taxon>
        <taxon>Streptophyta</taxon>
        <taxon>Embryophyta</taxon>
        <taxon>Tracheophyta</taxon>
        <taxon>Spermatophyta</taxon>
        <taxon>Magnoliopsida</taxon>
        <taxon>Liliopsida</taxon>
        <taxon>Poales</taxon>
        <taxon>Bromeliaceae</taxon>
        <taxon>Bromelioideae</taxon>
        <taxon>Ananas</taxon>
    </lineage>
</organism>
<feature type="region of interest" description="Disordered" evidence="6">
    <location>
        <begin position="1"/>
        <end position="55"/>
    </location>
</feature>
<accession>A0A6V7QTY3</accession>
<dbReference type="InterPro" id="IPR011598">
    <property type="entry name" value="bHLH_dom"/>
</dbReference>
<feature type="compositionally biased region" description="Low complexity" evidence="6">
    <location>
        <begin position="11"/>
        <end position="21"/>
    </location>
</feature>
<evidence type="ECO:0000256" key="1">
    <source>
        <dbReference type="ARBA" id="ARBA00004123"/>
    </source>
</evidence>
<comment type="similarity">
    <text evidence="2">Belongs to the bHLH protein family.</text>
</comment>
<evidence type="ECO:0000256" key="2">
    <source>
        <dbReference type="ARBA" id="ARBA00005510"/>
    </source>
</evidence>
<evidence type="ECO:0000259" key="7">
    <source>
        <dbReference type="PROSITE" id="PS50888"/>
    </source>
</evidence>
<dbReference type="GO" id="GO:0000978">
    <property type="term" value="F:RNA polymerase II cis-regulatory region sequence-specific DNA binding"/>
    <property type="evidence" value="ECO:0007669"/>
    <property type="project" value="TreeGrafter"/>
</dbReference>
<comment type="subcellular location">
    <subcellularLocation>
        <location evidence="1">Nucleus</location>
    </subcellularLocation>
</comment>
<keyword evidence="4" id="KW-0804">Transcription</keyword>
<dbReference type="Gene3D" id="4.10.280.10">
    <property type="entry name" value="Helix-loop-helix DNA-binding domain"/>
    <property type="match status" value="1"/>
</dbReference>
<keyword evidence="3" id="KW-0805">Transcription regulation</keyword>
<dbReference type="CDD" id="cd11393">
    <property type="entry name" value="bHLH_AtbHLH_like"/>
    <property type="match status" value="1"/>
</dbReference>
<dbReference type="InterPro" id="IPR036638">
    <property type="entry name" value="HLH_DNA-bd_sf"/>
</dbReference>
<dbReference type="PANTHER" id="PTHR16223:SF53">
    <property type="entry name" value="TRANSCRIPTION FACTOR BHLH68-LIKE"/>
    <property type="match status" value="1"/>
</dbReference>
<evidence type="ECO:0000256" key="4">
    <source>
        <dbReference type="ARBA" id="ARBA00023163"/>
    </source>
</evidence>
<evidence type="ECO:0000313" key="8">
    <source>
        <dbReference type="EMBL" id="CAD1846702.1"/>
    </source>
</evidence>
<dbReference type="InterPro" id="IPR045239">
    <property type="entry name" value="bHLH95_bHLH"/>
</dbReference>
<evidence type="ECO:0000256" key="3">
    <source>
        <dbReference type="ARBA" id="ARBA00023015"/>
    </source>
</evidence>
<dbReference type="GO" id="GO:0000981">
    <property type="term" value="F:DNA-binding transcription factor activity, RNA polymerase II-specific"/>
    <property type="evidence" value="ECO:0007669"/>
    <property type="project" value="TreeGrafter"/>
</dbReference>
<keyword evidence="5" id="KW-0539">Nucleus</keyword>
<dbReference type="AlphaFoldDB" id="A0A6V7QTY3"/>
<feature type="compositionally biased region" description="Low complexity" evidence="6">
    <location>
        <begin position="29"/>
        <end position="48"/>
    </location>
</feature>
<name>A0A6V7QTY3_ANACO</name>
<reference evidence="8" key="1">
    <citation type="submission" date="2020-07" db="EMBL/GenBank/DDBJ databases">
        <authorList>
            <person name="Lin J."/>
        </authorList>
    </citation>
    <scope>NUCLEOTIDE SEQUENCE</scope>
</reference>
<dbReference type="GO" id="GO:0046983">
    <property type="term" value="F:protein dimerization activity"/>
    <property type="evidence" value="ECO:0007669"/>
    <property type="project" value="InterPro"/>
</dbReference>
<dbReference type="SUPFAM" id="SSF47459">
    <property type="entry name" value="HLH, helix-loop-helix DNA-binding domain"/>
    <property type="match status" value="1"/>
</dbReference>
<protein>
    <recommendedName>
        <fullName evidence="7">BHLH domain-containing protein</fullName>
    </recommendedName>
</protein>